<reference evidence="2 4" key="1">
    <citation type="submission" date="2022-04" db="EMBL/GenBank/DDBJ databases">
        <title>Chromosome-level reference genomes for two strains of Caenorhabditis briggsae: an improved platform for comparative genomics.</title>
        <authorList>
            <person name="Stevens L."/>
            <person name="Andersen E."/>
        </authorList>
    </citation>
    <scope>NUCLEOTIDE SEQUENCE [LARGE SCALE GENOMIC DNA]</scope>
    <source>
        <strain evidence="2">VX34</strain>
        <tissue evidence="2">Whole-organism</tissue>
    </source>
</reference>
<name>A0AAE9FPW5_CAEBR</name>
<proteinExistence type="predicted"/>
<keyword evidence="4" id="KW-1185">Reference proteome</keyword>
<dbReference type="Proteomes" id="UP000827892">
    <property type="component" value="Chromosome X"/>
</dbReference>
<dbReference type="AlphaFoldDB" id="A0AAE9FPW5"/>
<evidence type="ECO:0000313" key="3">
    <source>
        <dbReference type="Proteomes" id="UP000827892"/>
    </source>
</evidence>
<dbReference type="Proteomes" id="UP000829354">
    <property type="component" value="Chromosome X"/>
</dbReference>
<reference evidence="1 3" key="2">
    <citation type="submission" date="2022-05" db="EMBL/GenBank/DDBJ databases">
        <title>Chromosome-level reference genomes for two strains of Caenorhabditis briggsae: an improved platform for comparative genomics.</title>
        <authorList>
            <person name="Stevens L."/>
            <person name="Andersen E.C."/>
        </authorList>
    </citation>
    <scope>NUCLEOTIDE SEQUENCE [LARGE SCALE GENOMIC DNA]</scope>
    <source>
        <strain evidence="1">QX1410_ONT</strain>
        <tissue evidence="1">Whole-organism</tissue>
    </source>
</reference>
<evidence type="ECO:0000313" key="2">
    <source>
        <dbReference type="EMBL" id="UMM44525.1"/>
    </source>
</evidence>
<gene>
    <name evidence="1" type="ORF">L3Y34_013841</name>
    <name evidence="2" type="ORF">L5515_019663</name>
</gene>
<accession>A0AAE9FPW5</accession>
<evidence type="ECO:0000313" key="4">
    <source>
        <dbReference type="Proteomes" id="UP000829354"/>
    </source>
</evidence>
<evidence type="ECO:0000313" key="1">
    <source>
        <dbReference type="EMBL" id="ULT85310.1"/>
    </source>
</evidence>
<organism evidence="2 4">
    <name type="scientific">Caenorhabditis briggsae</name>
    <dbReference type="NCBI Taxonomy" id="6238"/>
    <lineage>
        <taxon>Eukaryota</taxon>
        <taxon>Metazoa</taxon>
        <taxon>Ecdysozoa</taxon>
        <taxon>Nematoda</taxon>
        <taxon>Chromadorea</taxon>
        <taxon>Rhabditida</taxon>
        <taxon>Rhabditina</taxon>
        <taxon>Rhabditomorpha</taxon>
        <taxon>Rhabditoidea</taxon>
        <taxon>Rhabditidae</taxon>
        <taxon>Peloderinae</taxon>
        <taxon>Caenorhabditis</taxon>
    </lineage>
</organism>
<dbReference type="EMBL" id="CP090896">
    <property type="protein sequence ID" value="ULT85310.1"/>
    <property type="molecule type" value="Genomic_DNA"/>
</dbReference>
<protein>
    <submittedName>
        <fullName evidence="2">Uncharacterized protein</fullName>
    </submittedName>
</protein>
<dbReference type="EMBL" id="CP092625">
    <property type="protein sequence ID" value="UMM44525.1"/>
    <property type="molecule type" value="Genomic_DNA"/>
</dbReference>
<sequence length="85" mass="10070">MRHVHRLEEVARALDQDDDYDDRLDDSNQQTLNKVMSNQREQWAEERAIRAEDKRNKEKGARRLLEDAAQVNTARFSAEIIVFSR</sequence>